<evidence type="ECO:0000256" key="2">
    <source>
        <dbReference type="SAM" id="Phobius"/>
    </source>
</evidence>
<protein>
    <submittedName>
        <fullName evidence="3">Uncharacterized protein</fullName>
    </submittedName>
</protein>
<dbReference type="PANTHER" id="PTHR33365">
    <property type="entry name" value="YALI0B05434P"/>
    <property type="match status" value="1"/>
</dbReference>
<dbReference type="InterPro" id="IPR021765">
    <property type="entry name" value="UstYa-like"/>
</dbReference>
<keyword evidence="4" id="KW-1185">Reference proteome</keyword>
<sequence>MAALSFAYSRVASSDLDDSSSSNGKASDKGSKRQDVRSLVITGATWGLLVISNLTLLGLWWRSSQLAKVCVRPKLSYSPAKEAIKYELRRLHRALDHNNFTGEPRQEFDAAWNQILEPDLLDPKHETAMTIKISQEELSHLSDESIAFQDGSGYIAELAVYHEIHCVKILRRFLNMDYYYPNITKEKLDFEKVHADHCLEYLREAAMCRGDTTLTTFFWKNEIPYSRVYSDHECVNWEALDTWARSRMVDMSSYDHLEH</sequence>
<dbReference type="AlphaFoldDB" id="A0A9W9PFU7"/>
<keyword evidence="2" id="KW-1133">Transmembrane helix</keyword>
<dbReference type="Pfam" id="PF11807">
    <property type="entry name" value="UstYa"/>
    <property type="match status" value="1"/>
</dbReference>
<reference evidence="3" key="1">
    <citation type="submission" date="2022-11" db="EMBL/GenBank/DDBJ databases">
        <authorList>
            <person name="Petersen C."/>
        </authorList>
    </citation>
    <scope>NUCLEOTIDE SEQUENCE</scope>
    <source>
        <strain evidence="3">IBT 19713</strain>
    </source>
</reference>
<comment type="similarity">
    <text evidence="1">Belongs to the ustYa family.</text>
</comment>
<proteinExistence type="inferred from homology"/>
<reference evidence="3" key="2">
    <citation type="journal article" date="2023" name="IMA Fungus">
        <title>Comparative genomic study of the Penicillium genus elucidates a diverse pangenome and 15 lateral gene transfer events.</title>
        <authorList>
            <person name="Petersen C."/>
            <person name="Sorensen T."/>
            <person name="Nielsen M.R."/>
            <person name="Sondergaard T.E."/>
            <person name="Sorensen J.L."/>
            <person name="Fitzpatrick D.A."/>
            <person name="Frisvad J.C."/>
            <person name="Nielsen K.L."/>
        </authorList>
    </citation>
    <scope>NUCLEOTIDE SEQUENCE</scope>
    <source>
        <strain evidence="3">IBT 19713</strain>
    </source>
</reference>
<dbReference type="Proteomes" id="UP001150941">
    <property type="component" value="Unassembled WGS sequence"/>
</dbReference>
<feature type="transmembrane region" description="Helical" evidence="2">
    <location>
        <begin position="39"/>
        <end position="61"/>
    </location>
</feature>
<keyword evidence="2" id="KW-0812">Transmembrane</keyword>
<keyword evidence="2" id="KW-0472">Membrane</keyword>
<comment type="caution">
    <text evidence="3">The sequence shown here is derived from an EMBL/GenBank/DDBJ whole genome shotgun (WGS) entry which is preliminary data.</text>
</comment>
<organism evidence="3 4">
    <name type="scientific">Penicillium chermesinum</name>
    <dbReference type="NCBI Taxonomy" id="63820"/>
    <lineage>
        <taxon>Eukaryota</taxon>
        <taxon>Fungi</taxon>
        <taxon>Dikarya</taxon>
        <taxon>Ascomycota</taxon>
        <taxon>Pezizomycotina</taxon>
        <taxon>Eurotiomycetes</taxon>
        <taxon>Eurotiomycetidae</taxon>
        <taxon>Eurotiales</taxon>
        <taxon>Aspergillaceae</taxon>
        <taxon>Penicillium</taxon>
    </lineage>
</organism>
<dbReference type="GeneID" id="83197528"/>
<dbReference type="OrthoDB" id="3687641at2759"/>
<dbReference type="RefSeq" id="XP_058333366.1">
    <property type="nucleotide sequence ID" value="XM_058470225.1"/>
</dbReference>
<gene>
    <name evidence="3" type="ORF">N7468_000928</name>
</gene>
<evidence type="ECO:0000313" key="3">
    <source>
        <dbReference type="EMBL" id="KAJ5245945.1"/>
    </source>
</evidence>
<name>A0A9W9PFU7_9EURO</name>
<dbReference type="PANTHER" id="PTHR33365:SF7">
    <property type="entry name" value="TAT PATHWAY SIGNAL SEQUENCE"/>
    <property type="match status" value="1"/>
</dbReference>
<evidence type="ECO:0000313" key="4">
    <source>
        <dbReference type="Proteomes" id="UP001150941"/>
    </source>
</evidence>
<accession>A0A9W9PFU7</accession>
<dbReference type="GO" id="GO:0043386">
    <property type="term" value="P:mycotoxin biosynthetic process"/>
    <property type="evidence" value="ECO:0007669"/>
    <property type="project" value="InterPro"/>
</dbReference>
<evidence type="ECO:0000256" key="1">
    <source>
        <dbReference type="ARBA" id="ARBA00035112"/>
    </source>
</evidence>
<dbReference type="EMBL" id="JAPQKS010000002">
    <property type="protein sequence ID" value="KAJ5245945.1"/>
    <property type="molecule type" value="Genomic_DNA"/>
</dbReference>